<dbReference type="SUPFAM" id="SSF50998">
    <property type="entry name" value="Quinoprotein alcohol dehydrogenase-like"/>
    <property type="match status" value="1"/>
</dbReference>
<keyword evidence="1" id="KW-1133">Transmembrane helix</keyword>
<dbReference type="AlphaFoldDB" id="A0A7X0NIY7"/>
<keyword evidence="1" id="KW-0812">Transmembrane</keyword>
<keyword evidence="3" id="KW-1185">Reference proteome</keyword>
<dbReference type="SUPFAM" id="SSF55874">
    <property type="entry name" value="ATPase domain of HSP90 chaperone/DNA topoisomerase II/histidine kinase"/>
    <property type="match status" value="1"/>
</dbReference>
<gene>
    <name evidence="2" type="ORF">HNQ55_002670</name>
</gene>
<dbReference type="Gene3D" id="2.130.10.10">
    <property type="entry name" value="YVTN repeat-like/Quinoprotein amine dehydrogenase"/>
    <property type="match status" value="2"/>
</dbReference>
<evidence type="ECO:0000313" key="2">
    <source>
        <dbReference type="EMBL" id="MBB6544146.1"/>
    </source>
</evidence>
<organism evidence="2 3">
    <name type="scientific">Thalassotalea piscium</name>
    <dbReference type="NCBI Taxonomy" id="1230533"/>
    <lineage>
        <taxon>Bacteria</taxon>
        <taxon>Pseudomonadati</taxon>
        <taxon>Pseudomonadota</taxon>
        <taxon>Gammaproteobacteria</taxon>
        <taxon>Alteromonadales</taxon>
        <taxon>Colwelliaceae</taxon>
        <taxon>Thalassotalea</taxon>
    </lineage>
</organism>
<dbReference type="InterPro" id="IPR036890">
    <property type="entry name" value="HATPase_C_sf"/>
</dbReference>
<accession>A0A7X0NIY7</accession>
<proteinExistence type="predicted"/>
<dbReference type="InterPro" id="IPR011047">
    <property type="entry name" value="Quinoprotein_ADH-like_sf"/>
</dbReference>
<dbReference type="InterPro" id="IPR013783">
    <property type="entry name" value="Ig-like_fold"/>
</dbReference>
<keyword evidence="1" id="KW-0472">Membrane</keyword>
<comment type="caution">
    <text evidence="2">The sequence shown here is derived from an EMBL/GenBank/DDBJ whole genome shotgun (WGS) entry which is preliminary data.</text>
</comment>
<name>A0A7X0NIY7_9GAMM</name>
<feature type="transmembrane region" description="Helical" evidence="1">
    <location>
        <begin position="703"/>
        <end position="722"/>
    </location>
</feature>
<dbReference type="Gene3D" id="2.60.40.10">
    <property type="entry name" value="Immunoglobulins"/>
    <property type="match status" value="1"/>
</dbReference>
<evidence type="ECO:0000313" key="3">
    <source>
        <dbReference type="Proteomes" id="UP000537141"/>
    </source>
</evidence>
<dbReference type="Gene3D" id="3.30.565.10">
    <property type="entry name" value="Histidine kinase-like ATPase, C-terminal domain"/>
    <property type="match status" value="1"/>
</dbReference>
<dbReference type="EMBL" id="JACHHU010000024">
    <property type="protein sequence ID" value="MBB6544146.1"/>
    <property type="molecule type" value="Genomic_DNA"/>
</dbReference>
<dbReference type="InterPro" id="IPR015943">
    <property type="entry name" value="WD40/YVTN_repeat-like_dom_sf"/>
</dbReference>
<sequence>MPHKVSLNIKKVILWWFLILPVLLTSSFVHSIESAQLSTLPNVEEITQDNNGFIWLIGQQGLTRFDGKDLLSFANHNSEWPLPFTWTHNAERHGDRLLISTESKGVWWFEPNTGITTPLNLTLTDNSVYRSTYFNGKYYVFSDHIYLFDEETQHTTPHISGIDLLKFIKTKDALYFYNKNSLNLITDDGYSPILEVPITTVASLGDTLIVVKGKTLLAYHNNILIKEKKLNYRIKGITKAHNSNNFFIIDEHGNIHKFSQELVPLKHSFPKVESLGVSNIFHDRSNVIWYYNGDGVKKLSEQYINNKPFYFNTKVNSIKLESYKNDVVLGSYGDGIHTFNNLSTLFSDDVKAQLEGRSRFIKDLQQVGEDLYIATFDGLWKYTDKTKTLTKVPFEQNNQILLDINLVNNLLYLATDGNGFIIFDHTTGKVIEVIDNKYNFSSPEILDSTPVNNNQIWLATAANIDVYNKMTRTISSINLQGSSKIASLINTHNKVFAFSKGNGVFVLSYSGEIINQFATGVDFGKAKLIGDEIWAPSKRGVFRINPDTLEIILVPNTEKYSFTSEPVIFNNLLHIAHYGGVVTLPFKKTTKYDPDIFISKTTVSGESLLLNKEININSSNDVLQLDLASLDYRSGQSKHFKYQINNGVWHPINGNQLTLTGLASGSYYITIMGTNSLGQWSNKKAFTQVHVAYPWYWTPKLRVLYTICLVGLLIIGAWLLYLRGRSISHIHALLNDDIKVRGKTALNVSRNLSHVLSLYQTIPTNDQPEVNETHQQIKSLLQESVKELTEQSQTKVPDNLYGNSLTIALPYLADFVHKKYHINIEYIHELNDEDLSYELQSDIYTMIYEAIISAVLNGNGRNFTISLQEFKQKIWLTITDDGDSFTHFKSKINFDMAMYYIRQIANKYAASVNTFEEQNQGSQLVISIPLMQIS</sequence>
<evidence type="ECO:0000256" key="1">
    <source>
        <dbReference type="SAM" id="Phobius"/>
    </source>
</evidence>
<dbReference type="RefSeq" id="WP_184424989.1">
    <property type="nucleotide sequence ID" value="NZ_AP027362.1"/>
</dbReference>
<reference evidence="2 3" key="1">
    <citation type="submission" date="2020-08" db="EMBL/GenBank/DDBJ databases">
        <title>Genomic Encyclopedia of Type Strains, Phase IV (KMG-IV): sequencing the most valuable type-strain genomes for metagenomic binning, comparative biology and taxonomic classification.</title>
        <authorList>
            <person name="Goeker M."/>
        </authorList>
    </citation>
    <scope>NUCLEOTIDE SEQUENCE [LARGE SCALE GENOMIC DNA]</scope>
    <source>
        <strain evidence="2 3">DSM 26287</strain>
    </source>
</reference>
<protein>
    <submittedName>
        <fullName evidence="2">Ligand-binding sensor domain-containing protein</fullName>
    </submittedName>
</protein>
<dbReference type="Proteomes" id="UP000537141">
    <property type="component" value="Unassembled WGS sequence"/>
</dbReference>